<dbReference type="PANTHER" id="PTHR42080">
    <property type="entry name" value="SRR1 DOMAIN-CONTAINING PROTEIN"/>
    <property type="match status" value="1"/>
</dbReference>
<gene>
    <name evidence="2" type="ORF">BDV25DRAFT_31226</name>
</gene>
<dbReference type="EMBL" id="ML742040">
    <property type="protein sequence ID" value="KAE8153341.1"/>
    <property type="molecule type" value="Genomic_DNA"/>
</dbReference>
<evidence type="ECO:0000259" key="1">
    <source>
        <dbReference type="Pfam" id="PF07985"/>
    </source>
</evidence>
<name>A0A5N6U550_ASPAV</name>
<dbReference type="InterPro" id="IPR012942">
    <property type="entry name" value="SRR1-like"/>
</dbReference>
<dbReference type="PANTHER" id="PTHR42080:SF3">
    <property type="entry name" value="SRR1-LIKE DOMAIN-CONTAINING PROTEIN"/>
    <property type="match status" value="1"/>
</dbReference>
<accession>A0A5N6U550</accession>
<organism evidence="2 3">
    <name type="scientific">Aspergillus avenaceus</name>
    <dbReference type="NCBI Taxonomy" id="36643"/>
    <lineage>
        <taxon>Eukaryota</taxon>
        <taxon>Fungi</taxon>
        <taxon>Dikarya</taxon>
        <taxon>Ascomycota</taxon>
        <taxon>Pezizomycotina</taxon>
        <taxon>Eurotiomycetes</taxon>
        <taxon>Eurotiomycetidae</taxon>
        <taxon>Eurotiales</taxon>
        <taxon>Aspergillaceae</taxon>
        <taxon>Aspergillus</taxon>
        <taxon>Aspergillus subgen. Circumdati</taxon>
    </lineage>
</organism>
<keyword evidence="3" id="KW-1185">Reference proteome</keyword>
<feature type="domain" description="SRR1-like" evidence="1">
    <location>
        <begin position="163"/>
        <end position="284"/>
    </location>
</feature>
<evidence type="ECO:0000313" key="3">
    <source>
        <dbReference type="Proteomes" id="UP000325780"/>
    </source>
</evidence>
<dbReference type="Pfam" id="PF07985">
    <property type="entry name" value="SRR1"/>
    <property type="match status" value="1"/>
</dbReference>
<proteinExistence type="predicted"/>
<dbReference type="OrthoDB" id="5230585at2759"/>
<reference evidence="2 3" key="1">
    <citation type="submission" date="2019-04" db="EMBL/GenBank/DDBJ databases">
        <title>Friends and foes A comparative genomics study of 23 Aspergillus species from section Flavi.</title>
        <authorList>
            <consortium name="DOE Joint Genome Institute"/>
            <person name="Kjaerbolling I."/>
            <person name="Vesth T."/>
            <person name="Frisvad J.C."/>
            <person name="Nybo J.L."/>
            <person name="Theobald S."/>
            <person name="Kildgaard S."/>
            <person name="Isbrandt T."/>
            <person name="Kuo A."/>
            <person name="Sato A."/>
            <person name="Lyhne E.K."/>
            <person name="Kogle M.E."/>
            <person name="Wiebenga A."/>
            <person name="Kun R.S."/>
            <person name="Lubbers R.J."/>
            <person name="Makela M.R."/>
            <person name="Barry K."/>
            <person name="Chovatia M."/>
            <person name="Clum A."/>
            <person name="Daum C."/>
            <person name="Haridas S."/>
            <person name="He G."/>
            <person name="LaButti K."/>
            <person name="Lipzen A."/>
            <person name="Mondo S."/>
            <person name="Riley R."/>
            <person name="Salamov A."/>
            <person name="Simmons B.A."/>
            <person name="Magnuson J.K."/>
            <person name="Henrissat B."/>
            <person name="Mortensen U.H."/>
            <person name="Larsen T.O."/>
            <person name="Devries R.P."/>
            <person name="Grigoriev I.V."/>
            <person name="Machida M."/>
            <person name="Baker S.E."/>
            <person name="Andersen M.R."/>
        </authorList>
    </citation>
    <scope>NUCLEOTIDE SEQUENCE [LARGE SCALE GENOMIC DNA]</scope>
    <source>
        <strain evidence="2 3">IBT 18842</strain>
    </source>
</reference>
<dbReference type="Proteomes" id="UP000325780">
    <property type="component" value="Unassembled WGS sequence"/>
</dbReference>
<protein>
    <recommendedName>
        <fullName evidence="1">SRR1-like domain-containing protein</fullName>
    </recommendedName>
</protein>
<sequence>MADPNKMTDLELDLELDEETTSKIAERIKHINQLYKSGKPLFPRYLLEDLSRQINAGKAEVHIPDFDDVPKAYSLKVPNWCADFANTYRINYESIHYLGCPSPFCPESVLGSDHAPVTITYTRSAGPMGNTVEAVREAFIKKRQKWLESSTCRDLEHHLATVKCTTTVHKVICFGLGSLETLSGYHCTRVHTQHAAVETIVACLMKRGLNGGRKIKCYAQDPAYGDVDKQFLRSIRITPLEDPNGFLEVDQRTLVFSVSPNVPVKQIVADVQWPAAMIWNTVGPTEINKPWIKHREKDGHVVWTW</sequence>
<evidence type="ECO:0000313" key="2">
    <source>
        <dbReference type="EMBL" id="KAE8153341.1"/>
    </source>
</evidence>
<dbReference type="AlphaFoldDB" id="A0A5N6U550"/>